<keyword evidence="9 10" id="KW-0472">Membrane</keyword>
<keyword evidence="7 10" id="KW-1133">Transmembrane helix</keyword>
<dbReference type="CDD" id="cd06163">
    <property type="entry name" value="S2P-M50_PDZ_RseP-like"/>
    <property type="match status" value="1"/>
</dbReference>
<evidence type="ECO:0000256" key="8">
    <source>
        <dbReference type="ARBA" id="ARBA00023049"/>
    </source>
</evidence>
<evidence type="ECO:0000256" key="3">
    <source>
        <dbReference type="ARBA" id="ARBA00022670"/>
    </source>
</evidence>
<dbReference type="InterPro" id="IPR008915">
    <property type="entry name" value="Peptidase_M50"/>
</dbReference>
<dbReference type="GO" id="GO:0016020">
    <property type="term" value="C:membrane"/>
    <property type="evidence" value="ECO:0007669"/>
    <property type="project" value="UniProtKB-SubCell"/>
</dbReference>
<dbReference type="EMBL" id="CAFBLU010000014">
    <property type="protein sequence ID" value="CAB4875662.1"/>
    <property type="molecule type" value="Genomic_DNA"/>
</dbReference>
<dbReference type="PANTHER" id="PTHR42837:SF2">
    <property type="entry name" value="MEMBRANE METALLOPROTEASE ARASP2, CHLOROPLASTIC-RELATED"/>
    <property type="match status" value="1"/>
</dbReference>
<dbReference type="AlphaFoldDB" id="A0A6J7DY63"/>
<dbReference type="GO" id="GO:0006508">
    <property type="term" value="P:proteolysis"/>
    <property type="evidence" value="ECO:0007669"/>
    <property type="project" value="UniProtKB-KW"/>
</dbReference>
<dbReference type="Pfam" id="PF02163">
    <property type="entry name" value="Peptidase_M50"/>
    <property type="match status" value="1"/>
</dbReference>
<comment type="cofactor">
    <cofactor evidence="1">
        <name>Zn(2+)</name>
        <dbReference type="ChEBI" id="CHEBI:29105"/>
    </cofactor>
</comment>
<name>A0A6J7DY63_9ZZZZ</name>
<keyword evidence="4 10" id="KW-0812">Transmembrane</keyword>
<reference evidence="12" key="1">
    <citation type="submission" date="2020-05" db="EMBL/GenBank/DDBJ databases">
        <authorList>
            <person name="Chiriac C."/>
            <person name="Salcher M."/>
            <person name="Ghai R."/>
            <person name="Kavagutti S V."/>
        </authorList>
    </citation>
    <scope>NUCLEOTIDE SEQUENCE</scope>
</reference>
<feature type="transmembrane region" description="Helical" evidence="10">
    <location>
        <begin position="93"/>
        <end position="117"/>
    </location>
</feature>
<dbReference type="PANTHER" id="PTHR42837">
    <property type="entry name" value="REGULATOR OF SIGMA-E PROTEASE RSEP"/>
    <property type="match status" value="1"/>
</dbReference>
<evidence type="ECO:0000256" key="9">
    <source>
        <dbReference type="ARBA" id="ARBA00023136"/>
    </source>
</evidence>
<evidence type="ECO:0000256" key="2">
    <source>
        <dbReference type="ARBA" id="ARBA00004141"/>
    </source>
</evidence>
<evidence type="ECO:0000256" key="4">
    <source>
        <dbReference type="ARBA" id="ARBA00022692"/>
    </source>
</evidence>
<gene>
    <name evidence="12" type="ORF">UFOPK3444_00998</name>
</gene>
<organism evidence="12">
    <name type="scientific">freshwater metagenome</name>
    <dbReference type="NCBI Taxonomy" id="449393"/>
    <lineage>
        <taxon>unclassified sequences</taxon>
        <taxon>metagenomes</taxon>
        <taxon>ecological metagenomes</taxon>
    </lineage>
</organism>
<comment type="subcellular location">
    <subcellularLocation>
        <location evidence="2">Membrane</location>
        <topology evidence="2">Multi-pass membrane protein</topology>
    </subcellularLocation>
</comment>
<evidence type="ECO:0000256" key="10">
    <source>
        <dbReference type="SAM" id="Phobius"/>
    </source>
</evidence>
<evidence type="ECO:0000256" key="7">
    <source>
        <dbReference type="ARBA" id="ARBA00022989"/>
    </source>
</evidence>
<protein>
    <submittedName>
        <fullName evidence="12">Unannotated protein</fullName>
    </submittedName>
</protein>
<keyword evidence="5" id="KW-0378">Hydrolase</keyword>
<evidence type="ECO:0000256" key="1">
    <source>
        <dbReference type="ARBA" id="ARBA00001947"/>
    </source>
</evidence>
<evidence type="ECO:0000256" key="5">
    <source>
        <dbReference type="ARBA" id="ARBA00022801"/>
    </source>
</evidence>
<feature type="transmembrane region" description="Helical" evidence="10">
    <location>
        <begin position="322"/>
        <end position="342"/>
    </location>
</feature>
<keyword evidence="8" id="KW-0482">Metalloprotease</keyword>
<evidence type="ECO:0000256" key="6">
    <source>
        <dbReference type="ARBA" id="ARBA00022833"/>
    </source>
</evidence>
<dbReference type="GO" id="GO:0004222">
    <property type="term" value="F:metalloendopeptidase activity"/>
    <property type="evidence" value="ECO:0007669"/>
    <property type="project" value="InterPro"/>
</dbReference>
<evidence type="ECO:0000313" key="12">
    <source>
        <dbReference type="EMBL" id="CAB4875662.1"/>
    </source>
</evidence>
<sequence>MSWLLTIAGIAALIVIHEGGHAIAARLVGMKVERFALFFPPILLKRKIGSTEFALGSIPLGGYVRITGQNPVEEVSEEDESCSYAHKAIWKRAFVIAAGPAANLLTCLVLVTALLMVSGQQTPTSRISGSALQAPALGSLKAGDRIVSVDGVKGGPEAFVKQTRSHRCVPAQTPGCYATAAAAVVVVRNGHTERLLLFPRYDEKAKAMRLGFAFATDRHGVPFGEAAGTSITASWHVSQATFKAISGVADSKQRSQLGGIVGGVAVTEEAFSEDLVNALELLAFISLSIALVNLLPILPLDGGHLLWLLIEKVRGRPASTQALERAALIGFGLVAVLFVIGLSNDIGRLGSGGFSQPH</sequence>
<accession>A0A6J7DY63</accession>
<evidence type="ECO:0000259" key="11">
    <source>
        <dbReference type="Pfam" id="PF02163"/>
    </source>
</evidence>
<keyword evidence="3" id="KW-0645">Protease</keyword>
<keyword evidence="6" id="KW-0862">Zinc</keyword>
<proteinExistence type="predicted"/>
<dbReference type="InterPro" id="IPR004387">
    <property type="entry name" value="Pept_M50_Zn"/>
</dbReference>
<feature type="transmembrane region" description="Helical" evidence="10">
    <location>
        <begin position="281"/>
        <end position="310"/>
    </location>
</feature>
<feature type="domain" description="Peptidase M50" evidence="11">
    <location>
        <begin position="6"/>
        <end position="336"/>
    </location>
</feature>